<reference evidence="1 2" key="1">
    <citation type="submission" date="2016-10" db="EMBL/GenBank/DDBJ databases">
        <title>Arsenicibacter rosenii gen. nov., sp. nov., an efficient arsenic-methylating bacterium isolated from an arsenic-contaminated paddy soil.</title>
        <authorList>
            <person name="Huang K."/>
        </authorList>
    </citation>
    <scope>NUCLEOTIDE SEQUENCE [LARGE SCALE GENOMIC DNA]</scope>
    <source>
        <strain evidence="1 2">SM-1</strain>
    </source>
</reference>
<accession>A0A1S2VBS2</accession>
<sequence>MPRYSDRSIFEKLGLQYRKLECKLKDLTFDYEEEVEIYQHQMAKIRRIQQELAMERQQIPTNGSNEQKRRARISVLLKKLSVLQTPKEPDTKMFLLEKEAIESRMATLVKHNAQLLAIQCTRRVN</sequence>
<protein>
    <submittedName>
        <fullName evidence="1">Uncharacterized protein</fullName>
    </submittedName>
</protein>
<dbReference type="AlphaFoldDB" id="A0A1S2VBS2"/>
<gene>
    <name evidence="1" type="ORF">BLX24_28845</name>
</gene>
<dbReference type="EMBL" id="MORL01000045">
    <property type="protein sequence ID" value="OIN55666.1"/>
    <property type="molecule type" value="Genomic_DNA"/>
</dbReference>
<comment type="caution">
    <text evidence="1">The sequence shown here is derived from an EMBL/GenBank/DDBJ whole genome shotgun (WGS) entry which is preliminary data.</text>
</comment>
<evidence type="ECO:0000313" key="2">
    <source>
        <dbReference type="Proteomes" id="UP000181790"/>
    </source>
</evidence>
<dbReference type="Proteomes" id="UP000181790">
    <property type="component" value="Unassembled WGS sequence"/>
</dbReference>
<keyword evidence="2" id="KW-1185">Reference proteome</keyword>
<proteinExistence type="predicted"/>
<organism evidence="1 2">
    <name type="scientific">Arsenicibacter rosenii</name>
    <dbReference type="NCBI Taxonomy" id="1750698"/>
    <lineage>
        <taxon>Bacteria</taxon>
        <taxon>Pseudomonadati</taxon>
        <taxon>Bacteroidota</taxon>
        <taxon>Cytophagia</taxon>
        <taxon>Cytophagales</taxon>
        <taxon>Spirosomataceae</taxon>
        <taxon>Arsenicibacter</taxon>
    </lineage>
</organism>
<evidence type="ECO:0000313" key="1">
    <source>
        <dbReference type="EMBL" id="OIN55666.1"/>
    </source>
</evidence>
<name>A0A1S2VBS2_9BACT</name>